<feature type="domain" description="Cation-transporting P-type ATPase C-terminal" evidence="2">
    <location>
        <begin position="4"/>
        <end position="81"/>
    </location>
</feature>
<dbReference type="EMBL" id="ADMS01000108">
    <property type="protein sequence ID" value="EFF73926.1"/>
    <property type="molecule type" value="Genomic_DNA"/>
</dbReference>
<gene>
    <name evidence="3" type="ORF">HMPREF0004_4719</name>
</gene>
<dbReference type="HOGENOM" id="CLU_2434083_0_0_4"/>
<comment type="caution">
    <text evidence="3">The sequence shown here is derived from an EMBL/GenBank/DDBJ whole genome shotgun (WGS) entry which is preliminary data.</text>
</comment>
<accession>D4XGX2</accession>
<evidence type="ECO:0000313" key="4">
    <source>
        <dbReference type="Proteomes" id="UP000004510"/>
    </source>
</evidence>
<dbReference type="InterPro" id="IPR006068">
    <property type="entry name" value="ATPase_P-typ_cation-transptr_C"/>
</dbReference>
<dbReference type="eggNOG" id="COG0474">
    <property type="taxonomic scope" value="Bacteria"/>
</dbReference>
<dbReference type="Gene3D" id="1.20.1110.10">
    <property type="entry name" value="Calcium-transporting ATPase, transmembrane domain"/>
    <property type="match status" value="1"/>
</dbReference>
<feature type="transmembrane region" description="Helical" evidence="1">
    <location>
        <begin position="28"/>
        <end position="52"/>
    </location>
</feature>
<protein>
    <recommendedName>
        <fullName evidence="2">Cation-transporting P-type ATPase C-terminal domain-containing protein</fullName>
    </recommendedName>
</protein>
<dbReference type="Proteomes" id="UP000004510">
    <property type="component" value="Unassembled WGS sequence"/>
</dbReference>
<reference evidence="4" key="1">
    <citation type="submission" date="2010-03" db="EMBL/GenBank/DDBJ databases">
        <title>Complete sequence of Mobiluncus curtisii ATCC 43063.</title>
        <authorList>
            <person name="Muzny D."/>
            <person name="Qin X."/>
            <person name="Deng J."/>
            <person name="Jiang H."/>
            <person name="Liu Y."/>
            <person name="Qu J."/>
            <person name="Song X.-Z."/>
            <person name="Zhang L."/>
            <person name="Thornton R."/>
            <person name="Coyle M."/>
            <person name="Francisco L."/>
            <person name="Jackson L."/>
            <person name="Javaid M."/>
            <person name="Korchina V."/>
            <person name="Kovar C."/>
            <person name="Mata R."/>
            <person name="Mathew T."/>
            <person name="Ngo R."/>
            <person name="Nguyen L."/>
            <person name="Nguyen N."/>
            <person name="Okwuonu G."/>
            <person name="Ongeri F."/>
            <person name="Pham C."/>
            <person name="Simmons D."/>
            <person name="Wilczek-Boney K."/>
            <person name="Hale W."/>
            <person name="Jakkamsetti A."/>
            <person name="Pham P."/>
            <person name="Ruth R."/>
            <person name="San Lucas F."/>
            <person name="Warren J."/>
            <person name="Zhang J."/>
            <person name="Zhao Z."/>
            <person name="Zhou C."/>
            <person name="Zhu D."/>
            <person name="Lee S."/>
            <person name="Bess C."/>
            <person name="Blankenburg K."/>
            <person name="Forbes L."/>
            <person name="Fu Q."/>
            <person name="Gubbala S."/>
            <person name="Hirani K."/>
            <person name="Jayaseelan J.C."/>
            <person name="Lara F."/>
            <person name="Munidasa M."/>
            <person name="Palculict T."/>
            <person name="Patil S."/>
            <person name="Pu L.-L."/>
            <person name="Saada N."/>
            <person name="Tang L."/>
            <person name="Weissenberger G."/>
            <person name="Zhu Y."/>
            <person name="Hemphill L."/>
            <person name="Shang Y."/>
            <person name="Youmans B."/>
            <person name="Ayvaz T."/>
            <person name="Ross M."/>
            <person name="Santibanez J."/>
            <person name="Aqrawi P."/>
            <person name="Gross S."/>
            <person name="Joshi V."/>
            <person name="Fowler G."/>
            <person name="Nazareth L."/>
            <person name="Reid J."/>
            <person name="Worley K."/>
            <person name="Petrosino J."/>
            <person name="Highlander S."/>
            <person name="Gibbs R."/>
            <person name="Gibbs R."/>
        </authorList>
    </citation>
    <scope>NUCLEOTIDE SEQUENCE [LARGE SCALE GENOMIC DNA]</scope>
    <source>
        <strain evidence="4">ATCC 43553</strain>
    </source>
</reference>
<evidence type="ECO:0000313" key="3">
    <source>
        <dbReference type="EMBL" id="EFF73926.1"/>
    </source>
</evidence>
<keyword evidence="1" id="KW-0472">Membrane</keyword>
<dbReference type="Pfam" id="PF00689">
    <property type="entry name" value="Cation_ATPase_C"/>
    <property type="match status" value="1"/>
</dbReference>
<keyword evidence="1" id="KW-0812">Transmembrane</keyword>
<name>D4XGX2_9BURK</name>
<organism evidence="3 4">
    <name type="scientific">Achromobacter piechaudii ATCC 43553</name>
    <dbReference type="NCBI Taxonomy" id="742159"/>
    <lineage>
        <taxon>Bacteria</taxon>
        <taxon>Pseudomonadati</taxon>
        <taxon>Pseudomonadota</taxon>
        <taxon>Betaproteobacteria</taxon>
        <taxon>Burkholderiales</taxon>
        <taxon>Alcaligenaceae</taxon>
        <taxon>Achromobacter</taxon>
    </lineage>
</organism>
<evidence type="ECO:0000259" key="2">
    <source>
        <dbReference type="Pfam" id="PF00689"/>
    </source>
</evidence>
<evidence type="ECO:0000256" key="1">
    <source>
        <dbReference type="SAM" id="Phobius"/>
    </source>
</evidence>
<dbReference type="AlphaFoldDB" id="D4XGX2"/>
<keyword evidence="1" id="KW-1133">Transmembrane helix</keyword>
<dbReference type="PATRIC" id="fig|742159.3.peg.206"/>
<sequence length="90" mass="9767">MESLCTQVLVIFVIRTRGNPCKSRPNAALVVAACLVVATALWLPVSPLAGFFSFTPPPAAFYLMLAPLILCYLAVVQIIKWKFFVAGPGR</sequence>
<proteinExistence type="predicted"/>
<dbReference type="SUPFAM" id="SSF81665">
    <property type="entry name" value="Calcium ATPase, transmembrane domain M"/>
    <property type="match status" value="1"/>
</dbReference>
<dbReference type="InterPro" id="IPR023298">
    <property type="entry name" value="ATPase_P-typ_TM_dom_sf"/>
</dbReference>
<feature type="transmembrane region" description="Helical" evidence="1">
    <location>
        <begin position="59"/>
        <end position="79"/>
    </location>
</feature>